<dbReference type="AlphaFoldDB" id="A0A1M7PXV6"/>
<evidence type="ECO:0000256" key="1">
    <source>
        <dbReference type="SAM" id="SignalP"/>
    </source>
</evidence>
<feature type="signal peptide" evidence="1">
    <location>
        <begin position="1"/>
        <end position="25"/>
    </location>
</feature>
<evidence type="ECO:0000313" key="3">
    <source>
        <dbReference type="Proteomes" id="UP000184111"/>
    </source>
</evidence>
<dbReference type="STRING" id="310782.SAMN05216499_12715"/>
<keyword evidence="3" id="KW-1185">Reference proteome</keyword>
<sequence length="313" mass="33399">MPQTSTTFRIVLRSALALICATAAAGCGGSWPPSTTSSKPVLTVAQPAPSHIPTLTTTSGLSLPIEAYLVPPENYTQMLRADAELVRQCMARYGFEYTPPDFSGPESSLSPTNMSRRYGVADLSSVGTYGYHKPQTKTTRKPAASRPMSESARLVFLGDSPGSGFEHKSQVYQGRNVPKGGCSGEAQRKLGAGLNERLAEDINDASYQQSLANPTVLASFTKWSACMKQSGYSLSTPAQAPGFTLPEAPTAAEIQQAKADVTCKTRTNIVGVWFTVESAIQQGLIARNEEALTDLKVAEQSTLKKAGQVLQKT</sequence>
<name>A0A1M7PXV6_9ACTN</name>
<accession>A0A1M7PXV6</accession>
<evidence type="ECO:0000313" key="2">
    <source>
        <dbReference type="EMBL" id="SHN22550.1"/>
    </source>
</evidence>
<gene>
    <name evidence="2" type="ORF">SAMN05216499_12715</name>
</gene>
<dbReference type="RefSeq" id="WP_143172606.1">
    <property type="nucleotide sequence ID" value="NZ_FRBI01000027.1"/>
</dbReference>
<protein>
    <recommendedName>
        <fullName evidence="4">Lipoprotein</fullName>
    </recommendedName>
</protein>
<evidence type="ECO:0008006" key="4">
    <source>
        <dbReference type="Google" id="ProtNLM"/>
    </source>
</evidence>
<dbReference type="EMBL" id="FRBI01000027">
    <property type="protein sequence ID" value="SHN22550.1"/>
    <property type="molecule type" value="Genomic_DNA"/>
</dbReference>
<dbReference type="OrthoDB" id="4800194at2"/>
<organism evidence="2 3">
    <name type="scientific">Actinacidiphila paucisporea</name>
    <dbReference type="NCBI Taxonomy" id="310782"/>
    <lineage>
        <taxon>Bacteria</taxon>
        <taxon>Bacillati</taxon>
        <taxon>Actinomycetota</taxon>
        <taxon>Actinomycetes</taxon>
        <taxon>Kitasatosporales</taxon>
        <taxon>Streptomycetaceae</taxon>
        <taxon>Actinacidiphila</taxon>
    </lineage>
</organism>
<feature type="chain" id="PRO_5039340266" description="Lipoprotein" evidence="1">
    <location>
        <begin position="26"/>
        <end position="313"/>
    </location>
</feature>
<dbReference type="Proteomes" id="UP000184111">
    <property type="component" value="Unassembled WGS sequence"/>
</dbReference>
<keyword evidence="1" id="KW-0732">Signal</keyword>
<reference evidence="2 3" key="1">
    <citation type="submission" date="2016-11" db="EMBL/GenBank/DDBJ databases">
        <authorList>
            <person name="Jaros S."/>
            <person name="Januszkiewicz K."/>
            <person name="Wedrychowicz H."/>
        </authorList>
    </citation>
    <scope>NUCLEOTIDE SEQUENCE [LARGE SCALE GENOMIC DNA]</scope>
    <source>
        <strain evidence="2 3">CGMCC 4.2025</strain>
    </source>
</reference>
<proteinExistence type="predicted"/>